<reference evidence="2 3" key="1">
    <citation type="journal article" date="2024" name="Chem. Sci.">
        <title>Discovery of megapolipeptins by genome mining of a Burkholderiales bacteria collection.</title>
        <authorList>
            <person name="Paulo B.S."/>
            <person name="Recchia M.J.J."/>
            <person name="Lee S."/>
            <person name="Fergusson C.H."/>
            <person name="Romanowski S.B."/>
            <person name="Hernandez A."/>
            <person name="Krull N."/>
            <person name="Liu D.Y."/>
            <person name="Cavanagh H."/>
            <person name="Bos A."/>
            <person name="Gray C.A."/>
            <person name="Murphy B.T."/>
            <person name="Linington R.G."/>
            <person name="Eustaquio A.S."/>
        </authorList>
    </citation>
    <scope>NUCLEOTIDE SEQUENCE [LARGE SCALE GENOMIC DNA]</scope>
    <source>
        <strain evidence="2 3">RL17-350-BIC-A</strain>
    </source>
</reference>
<proteinExistence type="predicted"/>
<evidence type="ECO:0000256" key="1">
    <source>
        <dbReference type="SAM" id="MobiDB-lite"/>
    </source>
</evidence>
<name>A0ABW9ANA7_9BURK</name>
<dbReference type="EMBL" id="JAQQEZ010000008">
    <property type="protein sequence ID" value="MFM0002067.1"/>
    <property type="molecule type" value="Genomic_DNA"/>
</dbReference>
<dbReference type="InterPro" id="IPR021327">
    <property type="entry name" value="DUF2934"/>
</dbReference>
<dbReference type="Pfam" id="PF11154">
    <property type="entry name" value="DUF2934"/>
    <property type="match status" value="1"/>
</dbReference>
<evidence type="ECO:0000313" key="3">
    <source>
        <dbReference type="Proteomes" id="UP001629230"/>
    </source>
</evidence>
<organism evidence="2 3">
    <name type="scientific">Paraburkholderia dipogonis</name>
    <dbReference type="NCBI Taxonomy" id="1211383"/>
    <lineage>
        <taxon>Bacteria</taxon>
        <taxon>Pseudomonadati</taxon>
        <taxon>Pseudomonadota</taxon>
        <taxon>Betaproteobacteria</taxon>
        <taxon>Burkholderiales</taxon>
        <taxon>Burkholderiaceae</taxon>
        <taxon>Paraburkholderia</taxon>
    </lineage>
</organism>
<gene>
    <name evidence="2" type="ORF">PQR57_13650</name>
</gene>
<protein>
    <submittedName>
        <fullName evidence="2">DUF2934 domain-containing protein</fullName>
    </submittedName>
</protein>
<sequence>MTEEELRSLAYRLWEEAGCPDGRADEFWEQARLQLCPEGSPTQADRANDSDEFVDAPEVAPGERTPIVKPGSSPAT</sequence>
<evidence type="ECO:0000313" key="2">
    <source>
        <dbReference type="EMBL" id="MFM0002067.1"/>
    </source>
</evidence>
<dbReference type="Proteomes" id="UP001629230">
    <property type="component" value="Unassembled WGS sequence"/>
</dbReference>
<feature type="region of interest" description="Disordered" evidence="1">
    <location>
        <begin position="38"/>
        <end position="76"/>
    </location>
</feature>
<comment type="caution">
    <text evidence="2">The sequence shown here is derived from an EMBL/GenBank/DDBJ whole genome shotgun (WGS) entry which is preliminary data.</text>
</comment>
<accession>A0ABW9ANA7</accession>
<keyword evidence="3" id="KW-1185">Reference proteome</keyword>